<dbReference type="Gene3D" id="3.30.70.1320">
    <property type="entry name" value="Multidrug efflux transporter AcrB pore domain like"/>
    <property type="match status" value="1"/>
</dbReference>
<dbReference type="PANTHER" id="PTHR32063:SF4">
    <property type="entry name" value="SLR6043 PROTEIN"/>
    <property type="match status" value="1"/>
</dbReference>
<dbReference type="PRINTS" id="PR00702">
    <property type="entry name" value="ACRIFLAVINRP"/>
</dbReference>
<feature type="transmembrane region" description="Helical" evidence="1">
    <location>
        <begin position="988"/>
        <end position="1011"/>
    </location>
</feature>
<name>A0ABY7GUG3_9BACT</name>
<dbReference type="SUPFAM" id="SSF82866">
    <property type="entry name" value="Multidrug efflux transporter AcrB transmembrane domain"/>
    <property type="match status" value="2"/>
</dbReference>
<dbReference type="Gene3D" id="3.30.70.1440">
    <property type="entry name" value="Multidrug efflux transporter AcrB pore domain"/>
    <property type="match status" value="1"/>
</dbReference>
<dbReference type="Pfam" id="PF00873">
    <property type="entry name" value="ACR_tran"/>
    <property type="match status" value="1"/>
</dbReference>
<dbReference type="Proteomes" id="UP001164459">
    <property type="component" value="Chromosome"/>
</dbReference>
<reference evidence="2" key="1">
    <citation type="submission" date="2022-11" db="EMBL/GenBank/DDBJ databases">
        <title>Minimal conservation of predation-associated metabolite biosynthetic gene clusters underscores biosynthetic potential of Myxococcota including descriptions for ten novel species: Archangium lansinium sp. nov., Myxococcus landrumus sp. nov., Nannocystis bai.</title>
        <authorList>
            <person name="Ahearne A."/>
            <person name="Stevens C."/>
            <person name="Dowd S."/>
        </authorList>
    </citation>
    <scope>NUCLEOTIDE SEQUENCE</scope>
    <source>
        <strain evidence="2">Fl3</strain>
    </source>
</reference>
<proteinExistence type="predicted"/>
<dbReference type="SUPFAM" id="SSF82693">
    <property type="entry name" value="Multidrug efflux transporter AcrB pore domain, PN1, PN2, PC1 and PC2 subdomains"/>
    <property type="match status" value="2"/>
</dbReference>
<protein>
    <submittedName>
        <fullName evidence="2">Efflux RND transporter permease subunit</fullName>
    </submittedName>
</protein>
<feature type="transmembrane region" description="Helical" evidence="1">
    <location>
        <begin position="470"/>
        <end position="496"/>
    </location>
</feature>
<feature type="transmembrane region" description="Helical" evidence="1">
    <location>
        <begin position="440"/>
        <end position="458"/>
    </location>
</feature>
<dbReference type="EMBL" id="CP114040">
    <property type="protein sequence ID" value="WAS90586.1"/>
    <property type="molecule type" value="Genomic_DNA"/>
</dbReference>
<dbReference type="Gene3D" id="3.30.2090.10">
    <property type="entry name" value="Multidrug efflux transporter AcrB TolC docking domain, DN and DC subdomains"/>
    <property type="match status" value="2"/>
</dbReference>
<dbReference type="RefSeq" id="WP_269032913.1">
    <property type="nucleotide sequence ID" value="NZ_CP114040.1"/>
</dbReference>
<dbReference type="SUPFAM" id="SSF82714">
    <property type="entry name" value="Multidrug efflux transporter AcrB TolC docking domain, DN and DC subdomains"/>
    <property type="match status" value="2"/>
</dbReference>
<feature type="transmembrane region" description="Helical" evidence="1">
    <location>
        <begin position="855"/>
        <end position="874"/>
    </location>
</feature>
<keyword evidence="1" id="KW-0472">Membrane</keyword>
<feature type="transmembrane region" description="Helical" evidence="1">
    <location>
        <begin position="881"/>
        <end position="900"/>
    </location>
</feature>
<feature type="transmembrane region" description="Helical" evidence="1">
    <location>
        <begin position="334"/>
        <end position="354"/>
    </location>
</feature>
<dbReference type="InterPro" id="IPR027463">
    <property type="entry name" value="AcrB_DN_DC_subdom"/>
</dbReference>
<organism evidence="2 3">
    <name type="scientific">Nannocystis punicea</name>
    <dbReference type="NCBI Taxonomy" id="2995304"/>
    <lineage>
        <taxon>Bacteria</taxon>
        <taxon>Pseudomonadati</taxon>
        <taxon>Myxococcota</taxon>
        <taxon>Polyangia</taxon>
        <taxon>Nannocystales</taxon>
        <taxon>Nannocystaceae</taxon>
        <taxon>Nannocystis</taxon>
    </lineage>
</organism>
<sequence length="1026" mass="109002">MHWLIHACLRLRHVVVLAAALLIVLGIRLAGDTPVDVFPEFAPPMVEIQTEAPGLSSIEVEQRVSVPLETALSGTPWLRTLRSKSVLGLSSVLLIFDRGTDLMAARQLVQERLARAAPQLPMVARPPVLMPPLSSTSRLLKIGVSSPTLSQMELTDLVRWTLRPRLMAVPGVANVAVWGQRDRQLQVQVDPERLRLHGVRLDEVLRAAGDATQLGAGGFVDTPNQRLPVAHAPGAADAKALGEVVVAVRGGAALRLADVADVVEAHPPPIGDAVVDGGPGLLLIVEKQPWGNTLAVTREVEAALAAIAPAMPAVVLDSTIFRPATFIELALDNLGRALVLGCGLVVLILGCFLFDLRTAAISILAIPTSLLAAVAVLHGWGARIDTMVLAGLVIALGEVVDDAIIDVENILRRLAENRRRAVPQSSFQVVLAASLEVRSAVVYATAIVILVFVPIVFLDGVAGAFFRPLALAYVLAVFASMLVAVTLTPALCLLLLPRSHGHESPIARGLRRAYRPLLAPLLGRPRLAVTVAAALFAGTAASVPRLGEGFLPEFKEHDFLMHWVAKPGTSLEAVARTAVRASDELRAIPGVRNFGAHIGRAEAADEVVGPNFAELWISLDPEADHGRALAQIQAVVDGYPGIYRDVQTYLREKMKEVLSGSGGAIVVRLFGPDQDELRRQAAEVARALAGVEGITNLKVEPQVEVPQIEVRFKPEAARPFGLNPGDVRRAATTLIRGTKVGEVYRGEQTIEVVVVGADPLREDLAAVQSLRIAAPLGGEVTLADVADVAVVPTPNVVLRESGARKLDITCDVAGRDLGQVAREVESRVLALARPAGYHPEFIGEYAARQAARDRLLALSLLAVFGIGVVLFVDFRALRPTLLVFTTLPFALVGGVAGVWWTGGVLSLGSLVGLVTVLGIAARNGIMLVSHFRHLEAEEGETFGPALVLRGAAERVTPILMTALATGLALVPLALGGERPGQEIEHPMAVVILGGLVSSTALNLFVVPVLYLRYGASRRSPARSRES</sequence>
<dbReference type="InterPro" id="IPR001036">
    <property type="entry name" value="Acrflvin-R"/>
</dbReference>
<evidence type="ECO:0000256" key="1">
    <source>
        <dbReference type="SAM" id="Phobius"/>
    </source>
</evidence>
<evidence type="ECO:0000313" key="2">
    <source>
        <dbReference type="EMBL" id="WAS90586.1"/>
    </source>
</evidence>
<accession>A0ABY7GUG3</accession>
<gene>
    <name evidence="2" type="ORF">O0S08_30735</name>
</gene>
<keyword evidence="1" id="KW-0812">Transmembrane</keyword>
<dbReference type="PANTHER" id="PTHR32063">
    <property type="match status" value="1"/>
</dbReference>
<keyword evidence="3" id="KW-1185">Reference proteome</keyword>
<evidence type="ECO:0000313" key="3">
    <source>
        <dbReference type="Proteomes" id="UP001164459"/>
    </source>
</evidence>
<feature type="transmembrane region" description="Helical" evidence="1">
    <location>
        <begin position="958"/>
        <end position="976"/>
    </location>
</feature>
<keyword evidence="1" id="KW-1133">Transmembrane helix</keyword>
<feature type="transmembrane region" description="Helical" evidence="1">
    <location>
        <begin position="361"/>
        <end position="381"/>
    </location>
</feature>
<feature type="transmembrane region" description="Helical" evidence="1">
    <location>
        <begin position="906"/>
        <end position="925"/>
    </location>
</feature>
<dbReference type="Gene3D" id="3.30.70.1430">
    <property type="entry name" value="Multidrug efflux transporter AcrB pore domain"/>
    <property type="match status" value="2"/>
</dbReference>
<dbReference type="Gene3D" id="1.20.1640.10">
    <property type="entry name" value="Multidrug efflux transporter AcrB transmembrane domain"/>
    <property type="match status" value="2"/>
</dbReference>